<evidence type="ECO:0000313" key="2">
    <source>
        <dbReference type="Proteomes" id="UP000755654"/>
    </source>
</evidence>
<dbReference type="EMBL" id="JAAOMP010000134">
    <property type="protein sequence ID" value="MBU2760937.1"/>
    <property type="molecule type" value="Genomic_DNA"/>
</dbReference>
<keyword evidence="2" id="KW-1185">Reference proteome</keyword>
<reference evidence="1 2" key="1">
    <citation type="journal article" date="2021" name="ISME J.">
        <title>Genomic evolution of the class Acidithiobacillia: deep-branching Proteobacteria living in extreme acidic conditions.</title>
        <authorList>
            <person name="Moya-Beltran A."/>
            <person name="Beard S."/>
            <person name="Rojas-Villalobos C."/>
            <person name="Issotta F."/>
            <person name="Gallardo Y."/>
            <person name="Ulloa R."/>
            <person name="Giaveno A."/>
            <person name="Degli Esposti M."/>
            <person name="Johnson D.B."/>
            <person name="Quatrini R."/>
        </authorList>
    </citation>
    <scope>NUCLEOTIDE SEQUENCE [LARGE SCALE GENOMIC DNA]</scope>
    <source>
        <strain evidence="1 2">RW2</strain>
    </source>
</reference>
<gene>
    <name evidence="1" type="ORF">HAP95_12395</name>
</gene>
<sequence>MNGESVVEEGSLMAIKKPRVPKITALRPDYFSWKGEDWDMGHFFKQEFLREAKGFLKKLTTTIEGVQASFITTTEGGQVCSGEQRLWVSLSDQPEKPFGLKIIVQQVGQCGRASDGIGLVVQPLHAPDKLKERHYAARWKACPASIQKLAQGKMGNNHWFPSDQEITVDNVTSFVNRIAEGICRKEKTK</sequence>
<proteinExistence type="predicted"/>
<dbReference type="Proteomes" id="UP000755654">
    <property type="component" value="Unassembled WGS sequence"/>
</dbReference>
<evidence type="ECO:0000313" key="1">
    <source>
        <dbReference type="EMBL" id="MBU2760937.1"/>
    </source>
</evidence>
<organism evidence="1 2">
    <name type="scientific">Acidithiobacillus sulfurivorans</name>
    <dbReference type="NCBI Taxonomy" id="1958756"/>
    <lineage>
        <taxon>Bacteria</taxon>
        <taxon>Pseudomonadati</taxon>
        <taxon>Pseudomonadota</taxon>
        <taxon>Acidithiobacillia</taxon>
        <taxon>Acidithiobacillales</taxon>
        <taxon>Acidithiobacillaceae</taxon>
        <taxon>Acidithiobacillus</taxon>
    </lineage>
</organism>
<dbReference type="RefSeq" id="WP_215884510.1">
    <property type="nucleotide sequence ID" value="NZ_JAAOMP010000134.1"/>
</dbReference>
<accession>A0ABS6A0D9</accession>
<comment type="caution">
    <text evidence="1">The sequence shown here is derived from an EMBL/GenBank/DDBJ whole genome shotgun (WGS) entry which is preliminary data.</text>
</comment>
<name>A0ABS6A0D9_9PROT</name>
<protein>
    <submittedName>
        <fullName evidence="1">Uncharacterized protein</fullName>
    </submittedName>
</protein>